<keyword evidence="3" id="KW-1185">Reference proteome</keyword>
<name>E9H1I3_DAPPU</name>
<dbReference type="HOGENOM" id="CLU_647713_0_0_1"/>
<accession>E9H1I3</accession>
<dbReference type="InParanoid" id="E9H1I3"/>
<dbReference type="Gene3D" id="3.40.50.2300">
    <property type="match status" value="1"/>
</dbReference>
<dbReference type="OrthoDB" id="6417989at2759"/>
<evidence type="ECO:0000313" key="2">
    <source>
        <dbReference type="EMBL" id="EFX74359.1"/>
    </source>
</evidence>
<dbReference type="KEGG" id="dpx:DAPPUDRAFT_251857"/>
<proteinExistence type="predicted"/>
<dbReference type="Proteomes" id="UP000000305">
    <property type="component" value="Unassembled WGS sequence"/>
</dbReference>
<dbReference type="AlphaFoldDB" id="E9H1I3"/>
<sequence length="424" mass="47291">MMTGVDGPRVAENPHGPSDFISPTVTCEYNQAIMMPRADGSAPPPPPPPVFTIKRVSYKKRPTLDSAVGQTGPPADMAIDRLLPKSEREPPANSWHTWTARHEQKLQSLSCTQQQHITQFSGVFRFVKQKLIRNYRLRRGQGQCEEQIRAEWAYFYFATLLLGILQSAVSHCEDQTATESPKEREQKLLPPNVGEMAGMSAKMERVNGLLLLFQFVLLVSCLATVSTARENCYNGPAPVIVNNEADVYLGVLLNVREMDIETPGKCGTGLHREAIELYESLRWYLSFINQNSGQVASRLVKDSFIPGIQLAGSRPDLYTFALPRQILGLKIFDACGDADLAERQLGVLFPELVEEEELNNCNRDGNSSSDEEEEQMKPMLGLIDFVGLVEEDPEIGEQLASFSIPFMAVRLDDFLPADEVAEKK</sequence>
<evidence type="ECO:0000313" key="3">
    <source>
        <dbReference type="Proteomes" id="UP000000305"/>
    </source>
</evidence>
<gene>
    <name evidence="2" type="ORF">DAPPUDRAFT_251857</name>
</gene>
<dbReference type="STRING" id="6669.E9H1I3"/>
<organism evidence="2 3">
    <name type="scientific">Daphnia pulex</name>
    <name type="common">Water flea</name>
    <dbReference type="NCBI Taxonomy" id="6669"/>
    <lineage>
        <taxon>Eukaryota</taxon>
        <taxon>Metazoa</taxon>
        <taxon>Ecdysozoa</taxon>
        <taxon>Arthropoda</taxon>
        <taxon>Crustacea</taxon>
        <taxon>Branchiopoda</taxon>
        <taxon>Diplostraca</taxon>
        <taxon>Cladocera</taxon>
        <taxon>Anomopoda</taxon>
        <taxon>Daphniidae</taxon>
        <taxon>Daphnia</taxon>
    </lineage>
</organism>
<feature type="region of interest" description="Disordered" evidence="1">
    <location>
        <begin position="1"/>
        <end position="22"/>
    </location>
</feature>
<protein>
    <submittedName>
        <fullName evidence="2">Uncharacterized protein</fullName>
    </submittedName>
</protein>
<dbReference type="EMBL" id="GL732583">
    <property type="protein sequence ID" value="EFX74359.1"/>
    <property type="molecule type" value="Genomic_DNA"/>
</dbReference>
<reference evidence="2 3" key="1">
    <citation type="journal article" date="2011" name="Science">
        <title>The ecoresponsive genome of Daphnia pulex.</title>
        <authorList>
            <person name="Colbourne J.K."/>
            <person name="Pfrender M.E."/>
            <person name="Gilbert D."/>
            <person name="Thomas W.K."/>
            <person name="Tucker A."/>
            <person name="Oakley T.H."/>
            <person name="Tokishita S."/>
            <person name="Aerts A."/>
            <person name="Arnold G.J."/>
            <person name="Basu M.K."/>
            <person name="Bauer D.J."/>
            <person name="Caceres C.E."/>
            <person name="Carmel L."/>
            <person name="Casola C."/>
            <person name="Choi J.H."/>
            <person name="Detter J.C."/>
            <person name="Dong Q."/>
            <person name="Dusheyko S."/>
            <person name="Eads B.D."/>
            <person name="Frohlich T."/>
            <person name="Geiler-Samerotte K.A."/>
            <person name="Gerlach D."/>
            <person name="Hatcher P."/>
            <person name="Jogdeo S."/>
            <person name="Krijgsveld J."/>
            <person name="Kriventseva E.V."/>
            <person name="Kultz D."/>
            <person name="Laforsch C."/>
            <person name="Lindquist E."/>
            <person name="Lopez J."/>
            <person name="Manak J.R."/>
            <person name="Muller J."/>
            <person name="Pangilinan J."/>
            <person name="Patwardhan R.P."/>
            <person name="Pitluck S."/>
            <person name="Pritham E.J."/>
            <person name="Rechtsteiner A."/>
            <person name="Rho M."/>
            <person name="Rogozin I.B."/>
            <person name="Sakarya O."/>
            <person name="Salamov A."/>
            <person name="Schaack S."/>
            <person name="Shapiro H."/>
            <person name="Shiga Y."/>
            <person name="Skalitzky C."/>
            <person name="Smith Z."/>
            <person name="Souvorov A."/>
            <person name="Sung W."/>
            <person name="Tang Z."/>
            <person name="Tsuchiya D."/>
            <person name="Tu H."/>
            <person name="Vos H."/>
            <person name="Wang M."/>
            <person name="Wolf Y.I."/>
            <person name="Yamagata H."/>
            <person name="Yamada T."/>
            <person name="Ye Y."/>
            <person name="Shaw J.R."/>
            <person name="Andrews J."/>
            <person name="Crease T.J."/>
            <person name="Tang H."/>
            <person name="Lucas S.M."/>
            <person name="Robertson H.M."/>
            <person name="Bork P."/>
            <person name="Koonin E.V."/>
            <person name="Zdobnov E.M."/>
            <person name="Grigoriev I.V."/>
            <person name="Lynch M."/>
            <person name="Boore J.L."/>
        </authorList>
    </citation>
    <scope>NUCLEOTIDE SEQUENCE [LARGE SCALE GENOMIC DNA]</scope>
</reference>
<evidence type="ECO:0000256" key="1">
    <source>
        <dbReference type="SAM" id="MobiDB-lite"/>
    </source>
</evidence>